<comment type="caution">
    <text evidence="1">The sequence shown here is derived from an EMBL/GenBank/DDBJ whole genome shotgun (WGS) entry which is preliminary data.</text>
</comment>
<dbReference type="RefSeq" id="WP_204801134.1">
    <property type="nucleotide sequence ID" value="NZ_JADCNN020000006.1"/>
</dbReference>
<keyword evidence="2" id="KW-1185">Reference proteome</keyword>
<dbReference type="Pfam" id="PF18742">
    <property type="entry name" value="DpnII-MboI"/>
    <property type="match status" value="1"/>
</dbReference>
<gene>
    <name evidence="1" type="ORF">IM700_008860</name>
</gene>
<protein>
    <submittedName>
        <fullName evidence="1">Uncharacterized protein</fullName>
    </submittedName>
</protein>
<evidence type="ECO:0000313" key="1">
    <source>
        <dbReference type="EMBL" id="MBM6995776.1"/>
    </source>
</evidence>
<evidence type="ECO:0000313" key="2">
    <source>
        <dbReference type="Proteomes" id="UP001516620"/>
    </source>
</evidence>
<name>A0ABS2H4R9_9BACL</name>
<dbReference type="Proteomes" id="UP001516620">
    <property type="component" value="Unassembled WGS sequence"/>
</dbReference>
<dbReference type="EMBL" id="JADCNN020000006">
    <property type="protein sequence ID" value="MBM6995776.1"/>
    <property type="molecule type" value="Genomic_DNA"/>
</dbReference>
<organism evidence="1 2">
    <name type="scientific">Paenibacillus rhizolycopersici</name>
    <dbReference type="NCBI Taxonomy" id="2780073"/>
    <lineage>
        <taxon>Bacteria</taxon>
        <taxon>Bacillati</taxon>
        <taxon>Bacillota</taxon>
        <taxon>Bacilli</taxon>
        <taxon>Bacillales</taxon>
        <taxon>Paenibacillaceae</taxon>
        <taxon>Paenibacillus</taxon>
    </lineage>
</organism>
<accession>A0ABS2H4R9</accession>
<reference evidence="1 2" key="1">
    <citation type="submission" date="2021-01" db="EMBL/GenBank/DDBJ databases">
        <title>Paenibacillus sp.nov. isolated from the rhizosphere soil of tomato plant.</title>
        <authorList>
            <person name="Thin K.K."/>
            <person name="Zhang X."/>
            <person name="He S."/>
        </authorList>
    </citation>
    <scope>NUCLEOTIDE SEQUENCE [LARGE SCALE GENOMIC DNA]</scope>
    <source>
        <strain evidence="1 2">DXFW5</strain>
    </source>
</reference>
<sequence>MVYMDFINRLNELINEGNSLKATAEDDGYMGFIVVDSSWFKAWQAKSQQCLKELLEEDSYYLKSFNDHVSDVYESHVVNGIKLLESIRDEAQVGRILAKKASKVLEPIDNLGNIFNKFHRVAKQLRSRHSERPTLDITDEYDVQDLLHSIMHLHFDDIRAEEWTPSYAGGGSRVDFILKNEKIVVEVKRSRKSMKAKDLGEQLIIDIQRYKVHPDCKTLLCFVYDPEGYIANPRGIENDLNNKTDNMPVHVFIRPE</sequence>
<proteinExistence type="predicted"/>